<evidence type="ECO:0000313" key="2">
    <source>
        <dbReference type="EMBL" id="OGC53225.1"/>
    </source>
</evidence>
<feature type="domain" description="Transglycosylase SLT" evidence="1">
    <location>
        <begin position="108"/>
        <end position="207"/>
    </location>
</feature>
<dbReference type="CDD" id="cd00254">
    <property type="entry name" value="LT-like"/>
    <property type="match status" value="1"/>
</dbReference>
<protein>
    <recommendedName>
        <fullName evidence="1">Transglycosylase SLT domain-containing protein</fullName>
    </recommendedName>
</protein>
<gene>
    <name evidence="2" type="ORF">A3D91_02265</name>
</gene>
<dbReference type="STRING" id="1802620.A3D91_02265"/>
<accession>A0A1F4V7J8</accession>
<dbReference type="EMBL" id="MEVD01000015">
    <property type="protein sequence ID" value="OGC53225.1"/>
    <property type="molecule type" value="Genomic_DNA"/>
</dbReference>
<sequence>MPDKDLKNLISQKELLIEEIKDKYPEAFNWFHERGIDLNNLHKYAQQISLALLLLTSVTLTPITHKKVDDFVTIPEEPLTKIVDVNELTGLNEENRAKLIWDRYGHIIRRISQKYEVDSKVIFATIMTESNGNTYAKRSEPQINDASYGLGQILYGTAKGLGYNGSPEGLYDPETNIDLIGKYHKRTVEKYGNLNVNQLVTAYNAGNPYGNPYPGHLVKFNNWFIKLNDLMV</sequence>
<evidence type="ECO:0000259" key="1">
    <source>
        <dbReference type="Pfam" id="PF01464"/>
    </source>
</evidence>
<dbReference type="InterPro" id="IPR023346">
    <property type="entry name" value="Lysozyme-like_dom_sf"/>
</dbReference>
<dbReference type="SUPFAM" id="SSF53955">
    <property type="entry name" value="Lysozyme-like"/>
    <property type="match status" value="1"/>
</dbReference>
<dbReference type="Gene3D" id="1.10.530.10">
    <property type="match status" value="1"/>
</dbReference>
<evidence type="ECO:0000313" key="3">
    <source>
        <dbReference type="Proteomes" id="UP000178127"/>
    </source>
</evidence>
<dbReference type="InterPro" id="IPR008258">
    <property type="entry name" value="Transglycosylase_SLT_dom_1"/>
</dbReference>
<organism evidence="2 3">
    <name type="scientific">candidate division WWE3 bacterium RIFCSPHIGHO2_02_FULL_38_14</name>
    <dbReference type="NCBI Taxonomy" id="1802620"/>
    <lineage>
        <taxon>Bacteria</taxon>
        <taxon>Katanobacteria</taxon>
    </lineage>
</organism>
<comment type="caution">
    <text evidence="2">The sequence shown here is derived from an EMBL/GenBank/DDBJ whole genome shotgun (WGS) entry which is preliminary data.</text>
</comment>
<dbReference type="AlphaFoldDB" id="A0A1F4V7J8"/>
<name>A0A1F4V7J8_UNCKA</name>
<dbReference type="Proteomes" id="UP000178127">
    <property type="component" value="Unassembled WGS sequence"/>
</dbReference>
<reference evidence="2 3" key="1">
    <citation type="journal article" date="2016" name="Nat. Commun.">
        <title>Thousands of microbial genomes shed light on interconnected biogeochemical processes in an aquifer system.</title>
        <authorList>
            <person name="Anantharaman K."/>
            <person name="Brown C.T."/>
            <person name="Hug L.A."/>
            <person name="Sharon I."/>
            <person name="Castelle C.J."/>
            <person name="Probst A.J."/>
            <person name="Thomas B.C."/>
            <person name="Singh A."/>
            <person name="Wilkins M.J."/>
            <person name="Karaoz U."/>
            <person name="Brodie E.L."/>
            <person name="Williams K.H."/>
            <person name="Hubbard S.S."/>
            <person name="Banfield J.F."/>
        </authorList>
    </citation>
    <scope>NUCLEOTIDE SEQUENCE [LARGE SCALE GENOMIC DNA]</scope>
</reference>
<dbReference type="Pfam" id="PF01464">
    <property type="entry name" value="SLT"/>
    <property type="match status" value="1"/>
</dbReference>
<proteinExistence type="predicted"/>